<name>A0A810NBN8_9ACTN</name>
<organism evidence="5 6">
    <name type="scientific">Polymorphospora rubra</name>
    <dbReference type="NCBI Taxonomy" id="338584"/>
    <lineage>
        <taxon>Bacteria</taxon>
        <taxon>Bacillati</taxon>
        <taxon>Actinomycetota</taxon>
        <taxon>Actinomycetes</taxon>
        <taxon>Micromonosporales</taxon>
        <taxon>Micromonosporaceae</taxon>
        <taxon>Polymorphospora</taxon>
    </lineage>
</organism>
<dbReference type="InterPro" id="IPR046335">
    <property type="entry name" value="LacI/GalR-like_sensor"/>
</dbReference>
<accession>A0A810NBN8</accession>
<reference evidence="5" key="1">
    <citation type="submission" date="2020-08" db="EMBL/GenBank/DDBJ databases">
        <title>Whole genome shotgun sequence of Polymorphospora rubra NBRC 101157.</title>
        <authorList>
            <person name="Komaki H."/>
            <person name="Tamura T."/>
        </authorList>
    </citation>
    <scope>NUCLEOTIDE SEQUENCE</scope>
    <source>
        <strain evidence="5">NBRC 101157</strain>
    </source>
</reference>
<dbReference type="Gene3D" id="3.40.50.2300">
    <property type="match status" value="2"/>
</dbReference>
<evidence type="ECO:0000256" key="3">
    <source>
        <dbReference type="ARBA" id="ARBA00023163"/>
    </source>
</evidence>
<dbReference type="SMART" id="SM00354">
    <property type="entry name" value="HTH_LACI"/>
    <property type="match status" value="1"/>
</dbReference>
<dbReference type="PANTHER" id="PTHR30146">
    <property type="entry name" value="LACI-RELATED TRANSCRIPTIONAL REPRESSOR"/>
    <property type="match status" value="1"/>
</dbReference>
<keyword evidence="6" id="KW-1185">Reference proteome</keyword>
<keyword evidence="1" id="KW-0805">Transcription regulation</keyword>
<dbReference type="Proteomes" id="UP000680866">
    <property type="component" value="Chromosome"/>
</dbReference>
<sequence>MASLADVSREAGVSVATASRVLNGATHPVSADTRSRVLAAAARLGYSPSALAQALVTRTSRLIGVIVSDIVNPYFSVIARGVDDMSTRAGYVTMLSNADRRTSSEITRLQTMRDYRAAGVIFAGSGYVDDPRTPELAKAVAQARERGVLTISLTDRDIDCPVITADNRAAAYDLTDHLVSQGHRRIAFIEGPAGMVATEQRRTGFLDRMAEAGLRDLAECVEGGFDFEAGHAAALRLLASRDLPDAIVAANDEAAVGALNALRQARIDVPGQVSVAGIDDLPVARFVGLTTVSLPLYELGAMAARRVIDAGAAGPPLEAGPPVVLPHRLVPRETTTRRP</sequence>
<evidence type="ECO:0000313" key="6">
    <source>
        <dbReference type="Proteomes" id="UP000680866"/>
    </source>
</evidence>
<dbReference type="Gene3D" id="1.10.260.40">
    <property type="entry name" value="lambda repressor-like DNA-binding domains"/>
    <property type="match status" value="1"/>
</dbReference>
<dbReference type="Pfam" id="PF13377">
    <property type="entry name" value="Peripla_BP_3"/>
    <property type="match status" value="1"/>
</dbReference>
<keyword evidence="3" id="KW-0804">Transcription</keyword>
<dbReference type="InterPro" id="IPR028082">
    <property type="entry name" value="Peripla_BP_I"/>
</dbReference>
<evidence type="ECO:0000256" key="2">
    <source>
        <dbReference type="ARBA" id="ARBA00023125"/>
    </source>
</evidence>
<dbReference type="InterPro" id="IPR000843">
    <property type="entry name" value="HTH_LacI"/>
</dbReference>
<gene>
    <name evidence="5" type="ORF">Prubr_57660</name>
</gene>
<protein>
    <submittedName>
        <fullName evidence="5">LacI family transcriptional regulator</fullName>
    </submittedName>
</protein>
<proteinExistence type="predicted"/>
<evidence type="ECO:0000256" key="1">
    <source>
        <dbReference type="ARBA" id="ARBA00023015"/>
    </source>
</evidence>
<dbReference type="Pfam" id="PF00356">
    <property type="entry name" value="LacI"/>
    <property type="match status" value="1"/>
</dbReference>
<dbReference type="PROSITE" id="PS50932">
    <property type="entry name" value="HTH_LACI_2"/>
    <property type="match status" value="1"/>
</dbReference>
<dbReference type="SUPFAM" id="SSF47413">
    <property type="entry name" value="lambda repressor-like DNA-binding domains"/>
    <property type="match status" value="1"/>
</dbReference>
<dbReference type="AlphaFoldDB" id="A0A810NBN8"/>
<evidence type="ECO:0000313" key="5">
    <source>
        <dbReference type="EMBL" id="BCJ68745.1"/>
    </source>
</evidence>
<dbReference type="GO" id="GO:0000976">
    <property type="term" value="F:transcription cis-regulatory region binding"/>
    <property type="evidence" value="ECO:0007669"/>
    <property type="project" value="TreeGrafter"/>
</dbReference>
<dbReference type="CDD" id="cd01392">
    <property type="entry name" value="HTH_LacI"/>
    <property type="match status" value="1"/>
</dbReference>
<dbReference type="CDD" id="cd06267">
    <property type="entry name" value="PBP1_LacI_sugar_binding-like"/>
    <property type="match status" value="1"/>
</dbReference>
<keyword evidence="2" id="KW-0238">DNA-binding</keyword>
<evidence type="ECO:0000259" key="4">
    <source>
        <dbReference type="PROSITE" id="PS50932"/>
    </source>
</evidence>
<dbReference type="PANTHER" id="PTHR30146:SF153">
    <property type="entry name" value="LACTOSE OPERON REPRESSOR"/>
    <property type="match status" value="1"/>
</dbReference>
<dbReference type="SUPFAM" id="SSF53822">
    <property type="entry name" value="Periplasmic binding protein-like I"/>
    <property type="match status" value="1"/>
</dbReference>
<dbReference type="GO" id="GO:0003700">
    <property type="term" value="F:DNA-binding transcription factor activity"/>
    <property type="evidence" value="ECO:0007669"/>
    <property type="project" value="TreeGrafter"/>
</dbReference>
<dbReference type="RefSeq" id="WP_212817933.1">
    <property type="nucleotide sequence ID" value="NZ_AP023359.1"/>
</dbReference>
<dbReference type="InterPro" id="IPR010982">
    <property type="entry name" value="Lambda_DNA-bd_dom_sf"/>
</dbReference>
<dbReference type="EMBL" id="AP023359">
    <property type="protein sequence ID" value="BCJ68745.1"/>
    <property type="molecule type" value="Genomic_DNA"/>
</dbReference>
<dbReference type="KEGG" id="pry:Prubr_57660"/>
<feature type="domain" description="HTH lacI-type" evidence="4">
    <location>
        <begin position="2"/>
        <end position="57"/>
    </location>
</feature>